<evidence type="ECO:0000256" key="6">
    <source>
        <dbReference type="ARBA" id="ARBA00023136"/>
    </source>
</evidence>
<keyword evidence="6 7" id="KW-0472">Membrane</keyword>
<feature type="transmembrane region" description="Helical" evidence="7">
    <location>
        <begin position="111"/>
        <end position="133"/>
    </location>
</feature>
<feature type="transmembrane region" description="Helical" evidence="7">
    <location>
        <begin position="67"/>
        <end position="91"/>
    </location>
</feature>
<dbReference type="PANTHER" id="PTHR33932:SF4">
    <property type="entry name" value="NA(+)_H(+) ANTIPORTER SUBUNIT B"/>
    <property type="match status" value="1"/>
</dbReference>
<comment type="similarity">
    <text evidence="2">Belongs to the CPA3 antiporters (TC 2.A.63) subunit B family.</text>
</comment>
<keyword evidence="10" id="KW-1185">Reference proteome</keyword>
<evidence type="ECO:0000256" key="3">
    <source>
        <dbReference type="ARBA" id="ARBA00022475"/>
    </source>
</evidence>
<gene>
    <name evidence="9" type="ORF">ACFFUR_00725</name>
</gene>
<evidence type="ECO:0000256" key="1">
    <source>
        <dbReference type="ARBA" id="ARBA00004651"/>
    </source>
</evidence>
<dbReference type="InterPro" id="IPR007182">
    <property type="entry name" value="MnhB"/>
</dbReference>
<name>A0ABV5J0H5_9BACT</name>
<evidence type="ECO:0000313" key="9">
    <source>
        <dbReference type="EMBL" id="MFB9210316.1"/>
    </source>
</evidence>
<dbReference type="Pfam" id="PF04039">
    <property type="entry name" value="MnhB"/>
    <property type="match status" value="1"/>
</dbReference>
<dbReference type="InterPro" id="IPR050622">
    <property type="entry name" value="CPA3_antiporter_subunitB"/>
</dbReference>
<evidence type="ECO:0000256" key="5">
    <source>
        <dbReference type="ARBA" id="ARBA00022989"/>
    </source>
</evidence>
<keyword evidence="4 7" id="KW-0812">Transmembrane</keyword>
<evidence type="ECO:0000313" key="10">
    <source>
        <dbReference type="Proteomes" id="UP001589654"/>
    </source>
</evidence>
<evidence type="ECO:0000256" key="2">
    <source>
        <dbReference type="ARBA" id="ARBA00009425"/>
    </source>
</evidence>
<comment type="subcellular location">
    <subcellularLocation>
        <location evidence="1">Cell membrane</location>
        <topology evidence="1">Multi-pass membrane protein</topology>
    </subcellularLocation>
</comment>
<evidence type="ECO:0000256" key="7">
    <source>
        <dbReference type="SAM" id="Phobius"/>
    </source>
</evidence>
<reference evidence="9 10" key="1">
    <citation type="submission" date="2024-09" db="EMBL/GenBank/DDBJ databases">
        <authorList>
            <person name="Sun Q."/>
            <person name="Mori K."/>
        </authorList>
    </citation>
    <scope>NUCLEOTIDE SEQUENCE [LARGE SCALE GENOMIC DNA]</scope>
    <source>
        <strain evidence="9 10">CECT 7682</strain>
    </source>
</reference>
<proteinExistence type="inferred from homology"/>
<protein>
    <submittedName>
        <fullName evidence="9">MnhB domain-containing protein</fullName>
    </submittedName>
</protein>
<dbReference type="PANTHER" id="PTHR33932">
    <property type="entry name" value="NA(+)/H(+) ANTIPORTER SUBUNIT B"/>
    <property type="match status" value="1"/>
</dbReference>
<feature type="domain" description="Na+/H+ antiporter MnhB subunit-related protein" evidence="8">
    <location>
        <begin position="5"/>
        <end position="126"/>
    </location>
</feature>
<dbReference type="RefSeq" id="WP_290249660.1">
    <property type="nucleotide sequence ID" value="NZ_JAUFQT010000002.1"/>
</dbReference>
<feature type="transmembrane region" description="Helical" evidence="7">
    <location>
        <begin position="12"/>
        <end position="29"/>
    </location>
</feature>
<evidence type="ECO:0000259" key="8">
    <source>
        <dbReference type="Pfam" id="PF04039"/>
    </source>
</evidence>
<dbReference type="EMBL" id="JBHMEW010000005">
    <property type="protein sequence ID" value="MFB9210316.1"/>
    <property type="molecule type" value="Genomic_DNA"/>
</dbReference>
<keyword evidence="5 7" id="KW-1133">Transmembrane helix</keyword>
<sequence length="138" mass="15060">MKTLVLETLLKPLVPLFIVFALYMFFRGHNHPGGGFIAGLIAVIPLMIHAIAFSPNKTVAVYKVKPFFLATGGLLLAVISGMFSLIKGSVFMASLWPENEMPVFGKIGTPILFDLGVFLVVAGFVLKVTFLFAEKDQK</sequence>
<comment type="caution">
    <text evidence="9">The sequence shown here is derived from an EMBL/GenBank/DDBJ whole genome shotgun (WGS) entry which is preliminary data.</text>
</comment>
<keyword evidence="3" id="KW-1003">Cell membrane</keyword>
<accession>A0ABV5J0H5</accession>
<evidence type="ECO:0000256" key="4">
    <source>
        <dbReference type="ARBA" id="ARBA00022692"/>
    </source>
</evidence>
<organism evidence="9 10">
    <name type="scientific">Echinicola jeungdonensis</name>
    <dbReference type="NCBI Taxonomy" id="709343"/>
    <lineage>
        <taxon>Bacteria</taxon>
        <taxon>Pseudomonadati</taxon>
        <taxon>Bacteroidota</taxon>
        <taxon>Cytophagia</taxon>
        <taxon>Cytophagales</taxon>
        <taxon>Cyclobacteriaceae</taxon>
        <taxon>Echinicola</taxon>
    </lineage>
</organism>
<feature type="transmembrane region" description="Helical" evidence="7">
    <location>
        <begin position="35"/>
        <end position="55"/>
    </location>
</feature>
<dbReference type="Proteomes" id="UP001589654">
    <property type="component" value="Unassembled WGS sequence"/>
</dbReference>